<dbReference type="InterPro" id="IPR038129">
    <property type="entry name" value="Nanos_sf"/>
</dbReference>
<name>A0A8K0KDU4_LADFU</name>
<feature type="region of interest" description="Disordered" evidence="1">
    <location>
        <begin position="403"/>
        <end position="422"/>
    </location>
</feature>
<evidence type="ECO:0000313" key="2">
    <source>
        <dbReference type="EMBL" id="KAG8233065.1"/>
    </source>
</evidence>
<reference evidence="2" key="2">
    <citation type="submission" date="2017-10" db="EMBL/GenBank/DDBJ databases">
        <title>Ladona fulva Genome sequencing and assembly.</title>
        <authorList>
            <person name="Murali S."/>
            <person name="Richards S."/>
            <person name="Bandaranaike D."/>
            <person name="Bellair M."/>
            <person name="Blankenburg K."/>
            <person name="Chao H."/>
            <person name="Dinh H."/>
            <person name="Doddapaneni H."/>
            <person name="Dugan-Rocha S."/>
            <person name="Elkadiri S."/>
            <person name="Gnanaolivu R."/>
            <person name="Hernandez B."/>
            <person name="Skinner E."/>
            <person name="Javaid M."/>
            <person name="Lee S."/>
            <person name="Li M."/>
            <person name="Ming W."/>
            <person name="Munidasa M."/>
            <person name="Muniz J."/>
            <person name="Nguyen L."/>
            <person name="Hughes D."/>
            <person name="Osuji N."/>
            <person name="Pu L.-L."/>
            <person name="Puazo M."/>
            <person name="Qu C."/>
            <person name="Quiroz J."/>
            <person name="Raj R."/>
            <person name="Weissenberger G."/>
            <person name="Xin Y."/>
            <person name="Zou X."/>
            <person name="Han Y."/>
            <person name="Worley K."/>
            <person name="Muzny D."/>
            <person name="Gibbs R."/>
        </authorList>
    </citation>
    <scope>NUCLEOTIDE SEQUENCE</scope>
    <source>
        <strain evidence="2">Sampled in the wild</strain>
    </source>
</reference>
<organism evidence="2 3">
    <name type="scientific">Ladona fulva</name>
    <name type="common">Scarce chaser dragonfly</name>
    <name type="synonym">Libellula fulva</name>
    <dbReference type="NCBI Taxonomy" id="123851"/>
    <lineage>
        <taxon>Eukaryota</taxon>
        <taxon>Metazoa</taxon>
        <taxon>Ecdysozoa</taxon>
        <taxon>Arthropoda</taxon>
        <taxon>Hexapoda</taxon>
        <taxon>Insecta</taxon>
        <taxon>Pterygota</taxon>
        <taxon>Palaeoptera</taxon>
        <taxon>Odonata</taxon>
        <taxon>Epiprocta</taxon>
        <taxon>Anisoptera</taxon>
        <taxon>Libelluloidea</taxon>
        <taxon>Libellulidae</taxon>
        <taxon>Ladona</taxon>
    </lineage>
</organism>
<gene>
    <name evidence="2" type="ORF">J437_LFUL012941</name>
</gene>
<dbReference type="EMBL" id="KZ308685">
    <property type="protein sequence ID" value="KAG8233065.1"/>
    <property type="molecule type" value="Genomic_DNA"/>
</dbReference>
<comment type="caution">
    <text evidence="2">The sequence shown here is derived from an EMBL/GenBank/DDBJ whole genome shotgun (WGS) entry which is preliminary data.</text>
</comment>
<feature type="region of interest" description="Disordered" evidence="1">
    <location>
        <begin position="612"/>
        <end position="636"/>
    </location>
</feature>
<evidence type="ECO:0000256" key="1">
    <source>
        <dbReference type="SAM" id="MobiDB-lite"/>
    </source>
</evidence>
<protein>
    <submittedName>
        <fullName evidence="2">Uncharacterized protein</fullName>
    </submittedName>
</protein>
<sequence length="636" mass="69008">MGKLDRVDALLREFRKIGRDSEYYPESEDGVTFEQKAQCVPLNGNSTDWDKFYQKFLLTEYYPESEESVTFEQKAQSVPSNGNSTEWDKFYHEYLLTCRWSAIQNLAAKPLHPPITQNGWICQFCRNNGESSAFYKTHRLKDENQRDRQLAKENKELLSIYCPDPCQHITLSFYMAECLAMENIEQEYMESILTDRGSKPLVRGDLLRAEPHTAKTGGLRCCPPSLPCGPLRLLRSHLSLTGLISVGLLGGAHDGELPPIISTSAADSSYNEKWPWIHIPCLISDHGLEALLTSSQVISPEDVQGPLEAASPEMLVSIARLLILTVRPLPAAPRVTSPSCSGCCGIRNADGERPAGEGSPAGPLWRLASLFAFFRALRAARAPASPVILLGVLPEIPSPTPPKATSLIPSMSPPSPSVTSHGLPEGGPLTLAGISKTVPFPREPNDIFITGVVGWGLPLGSPGGAPPLDPSSKTLSSHRSSMLPTLLFFLSTILRPPPASSPGVPTPDRGSPPPAEERGGLGAAARSPPSNFPPVAPQAPPPSPMWLLQFFGNRKRTCLGRRRTVVRPPRSRGAGRTIGRGRWKGGCESPLGELPLTGTCGRWPKRWLTPYNKSSSPSFPRPGNSRAAAAKRGAIL</sequence>
<keyword evidence="3" id="KW-1185">Reference proteome</keyword>
<evidence type="ECO:0000313" key="3">
    <source>
        <dbReference type="Proteomes" id="UP000792457"/>
    </source>
</evidence>
<feature type="compositionally biased region" description="Pro residues" evidence="1">
    <location>
        <begin position="530"/>
        <end position="539"/>
    </location>
</feature>
<reference evidence="2" key="1">
    <citation type="submission" date="2013-04" db="EMBL/GenBank/DDBJ databases">
        <authorList>
            <person name="Qu J."/>
            <person name="Murali S.C."/>
            <person name="Bandaranaike D."/>
            <person name="Bellair M."/>
            <person name="Blankenburg K."/>
            <person name="Chao H."/>
            <person name="Dinh H."/>
            <person name="Doddapaneni H."/>
            <person name="Downs B."/>
            <person name="Dugan-Rocha S."/>
            <person name="Elkadiri S."/>
            <person name="Gnanaolivu R.D."/>
            <person name="Hernandez B."/>
            <person name="Javaid M."/>
            <person name="Jayaseelan J.C."/>
            <person name="Lee S."/>
            <person name="Li M."/>
            <person name="Ming W."/>
            <person name="Munidasa M."/>
            <person name="Muniz J."/>
            <person name="Nguyen L."/>
            <person name="Ongeri F."/>
            <person name="Osuji N."/>
            <person name="Pu L.-L."/>
            <person name="Puazo M."/>
            <person name="Qu C."/>
            <person name="Quiroz J."/>
            <person name="Raj R."/>
            <person name="Weissenberger G."/>
            <person name="Xin Y."/>
            <person name="Zou X."/>
            <person name="Han Y."/>
            <person name="Richards S."/>
            <person name="Worley K."/>
            <person name="Muzny D."/>
            <person name="Gibbs R."/>
        </authorList>
    </citation>
    <scope>NUCLEOTIDE SEQUENCE</scope>
    <source>
        <strain evidence="2">Sampled in the wild</strain>
    </source>
</reference>
<dbReference type="Proteomes" id="UP000792457">
    <property type="component" value="Unassembled WGS sequence"/>
</dbReference>
<proteinExistence type="predicted"/>
<dbReference type="OrthoDB" id="10010129at2759"/>
<dbReference type="AlphaFoldDB" id="A0A8K0KDU4"/>
<dbReference type="Gene3D" id="4.10.60.30">
    <property type="entry name" value="Nanos, RNA-binding domain"/>
    <property type="match status" value="1"/>
</dbReference>
<feature type="region of interest" description="Disordered" evidence="1">
    <location>
        <begin position="497"/>
        <end position="539"/>
    </location>
</feature>
<accession>A0A8K0KDU4</accession>